<feature type="compositionally biased region" description="Polar residues" evidence="2">
    <location>
        <begin position="847"/>
        <end position="875"/>
    </location>
</feature>
<evidence type="ECO:0000256" key="2">
    <source>
        <dbReference type="SAM" id="MobiDB-lite"/>
    </source>
</evidence>
<evidence type="ECO:0000313" key="3">
    <source>
        <dbReference type="EMBL" id="TNJ27989.1"/>
    </source>
</evidence>
<accession>A0A4Z1T635</accession>
<organism evidence="3 4">
    <name type="scientific">Giardia muris</name>
    <dbReference type="NCBI Taxonomy" id="5742"/>
    <lineage>
        <taxon>Eukaryota</taxon>
        <taxon>Metamonada</taxon>
        <taxon>Diplomonadida</taxon>
        <taxon>Hexamitidae</taxon>
        <taxon>Giardiinae</taxon>
        <taxon>Giardia</taxon>
    </lineage>
</organism>
<protein>
    <recommendedName>
        <fullName evidence="5">Trichohyalin</fullName>
    </recommendedName>
</protein>
<feature type="compositionally biased region" description="Low complexity" evidence="2">
    <location>
        <begin position="543"/>
        <end position="557"/>
    </location>
</feature>
<evidence type="ECO:0000256" key="1">
    <source>
        <dbReference type="SAM" id="Coils"/>
    </source>
</evidence>
<dbReference type="EMBL" id="VDLU01000003">
    <property type="protein sequence ID" value="TNJ27989.1"/>
    <property type="molecule type" value="Genomic_DNA"/>
</dbReference>
<feature type="region of interest" description="Disordered" evidence="2">
    <location>
        <begin position="681"/>
        <end position="709"/>
    </location>
</feature>
<gene>
    <name evidence="3" type="ORF">GMRT_13498</name>
</gene>
<comment type="caution">
    <text evidence="3">The sequence shown here is derived from an EMBL/GenBank/DDBJ whole genome shotgun (WGS) entry which is preliminary data.</text>
</comment>
<evidence type="ECO:0008006" key="5">
    <source>
        <dbReference type="Google" id="ProtNLM"/>
    </source>
</evidence>
<proteinExistence type="predicted"/>
<dbReference type="Proteomes" id="UP000315496">
    <property type="component" value="Chromosome 3"/>
</dbReference>
<feature type="compositionally biased region" description="Low complexity" evidence="2">
    <location>
        <begin position="566"/>
        <end position="579"/>
    </location>
</feature>
<dbReference type="OrthoDB" id="10252370at2759"/>
<feature type="coiled-coil region" evidence="1">
    <location>
        <begin position="199"/>
        <end position="226"/>
    </location>
</feature>
<feature type="compositionally biased region" description="Low complexity" evidence="2">
    <location>
        <begin position="693"/>
        <end position="703"/>
    </location>
</feature>
<reference evidence="3 4" key="1">
    <citation type="submission" date="2019-05" db="EMBL/GenBank/DDBJ databases">
        <title>The compact genome of Giardia muris reveals important steps in the evolution of intestinal protozoan parasites.</title>
        <authorList>
            <person name="Xu F."/>
            <person name="Jimenez-Gonzalez A."/>
            <person name="Einarsson E."/>
            <person name="Astvaldsson A."/>
            <person name="Peirasmaki D."/>
            <person name="Eckmann L."/>
            <person name="Andersson J.O."/>
            <person name="Svard S.G."/>
            <person name="Jerlstrom-Hultqvist J."/>
        </authorList>
    </citation>
    <scope>NUCLEOTIDE SEQUENCE [LARGE SCALE GENOMIC DNA]</scope>
    <source>
        <strain evidence="3 4">Roberts-Thomson</strain>
    </source>
</reference>
<evidence type="ECO:0000313" key="4">
    <source>
        <dbReference type="Proteomes" id="UP000315496"/>
    </source>
</evidence>
<feature type="compositionally biased region" description="Basic and acidic residues" evidence="2">
    <location>
        <begin position="632"/>
        <end position="642"/>
    </location>
</feature>
<feature type="coiled-coil region" evidence="1">
    <location>
        <begin position="254"/>
        <end position="308"/>
    </location>
</feature>
<dbReference type="AlphaFoldDB" id="A0A4Z1T635"/>
<name>A0A4Z1T635_GIAMU</name>
<keyword evidence="1" id="KW-0175">Coiled coil</keyword>
<dbReference type="VEuPathDB" id="GiardiaDB:GMRT_13498"/>
<sequence>MPSFKGLSPSDQIREAPTSPRSIVAMNRCGITPADIVYVTKEELRHRIAYKSLNDREFAIYYENYECMRQEALAQAIEEYHVILQDGLEDAEQALYPTLKFSRRSQPRAKSAVTRTTAVHDPDELKLRAIERHLKEVEQDLRQRIAHEAQQQQQLEAAHEHQQKMQELANWTTVRYDDEAVKYVLQEQHRLGIIEDFQARQEKARIRSQQRTMQELEERERLKERRQRILDDASERSKTRSVPREEFLYQLAMERKAEDRARELEFKERQLIREQRSQRAQELKNANVERLRQELRDSQERHTRAFEQYWEEVARSKSADHVRLERRRQTGLRRVEEEASLANSQRISQTDRRISEVLANFGEIYRTTQASKQRKIDAENLRSSRQIDDTAAQLRARLLEDELLQDLRTRRAEMHLRRVQYQKEHLLSEKEHRAASSVQNFNRTREKEAELIALVGKLQAQRQMLQGNASIRSDGIIEMPEEIRRLAPPGSLLRCRTLSEAIEKIRGEEGTRRLAKVLPMSETYGSVFAPTNSPHSRRRDSLSRMSPRMGMSSMRNSQRYSDRDSSLSTSMTSRTPRSSVVREQSAVRRRKSTSTTPRGSFASQSSERPTGSTPLSKLPARKPGQVSTPRKSQIEASKESIKPLRVPKPLADPIVPSLPQVPGYGVARDEAKRNSLVQQEVVSARKHTKKPKASTPPSTKPLTVEVPPITDFGTTKTRDELAAQSHEIAQQLARLTQPTTSVPLPSAADRRELFEMLRSDLRDDLALGKSRRIFDSLTNSTFNTSNLSSGTELNVHTHAPVLKGSDRYSSAGAAEDLVLTAFARATPEATLVNTETPHENVSLLSTNQTLDESGRSPLQTRQLNGTSPVTLSASSRLAAETNDDLKMSELVGGPAESSPLAGSRASIGRFVANQSPRDSYGETDE</sequence>
<keyword evidence="4" id="KW-1185">Reference proteome</keyword>
<feature type="region of interest" description="Disordered" evidence="2">
    <location>
        <begin position="847"/>
        <end position="925"/>
    </location>
</feature>
<feature type="region of interest" description="Disordered" evidence="2">
    <location>
        <begin position="525"/>
        <end position="657"/>
    </location>
</feature>
<feature type="compositionally biased region" description="Polar residues" evidence="2">
    <location>
        <begin position="593"/>
        <end position="615"/>
    </location>
</feature>